<evidence type="ECO:0000313" key="3">
    <source>
        <dbReference type="Proteomes" id="UP000034601"/>
    </source>
</evidence>
<feature type="transmembrane region" description="Helical" evidence="1">
    <location>
        <begin position="15"/>
        <end position="33"/>
    </location>
</feature>
<dbReference type="Proteomes" id="UP000034601">
    <property type="component" value="Unassembled WGS sequence"/>
</dbReference>
<keyword evidence="1" id="KW-1133">Transmembrane helix</keyword>
<accession>A0A0G0WEH7</accession>
<dbReference type="AlphaFoldDB" id="A0A0G0WEH7"/>
<keyword evidence="1" id="KW-0472">Membrane</keyword>
<evidence type="ECO:0000256" key="1">
    <source>
        <dbReference type="SAM" id="Phobius"/>
    </source>
</evidence>
<dbReference type="EMBL" id="LCAB01000010">
    <property type="protein sequence ID" value="KKR82670.1"/>
    <property type="molecule type" value="Genomic_DNA"/>
</dbReference>
<gene>
    <name evidence="2" type="ORF">UU29_C0010G0016</name>
</gene>
<comment type="caution">
    <text evidence="2">The sequence shown here is derived from an EMBL/GenBank/DDBJ whole genome shotgun (WGS) entry which is preliminary data.</text>
</comment>
<name>A0A0G0WEH7_9BACT</name>
<keyword evidence="1" id="KW-0812">Transmembrane</keyword>
<reference evidence="2 3" key="1">
    <citation type="journal article" date="2015" name="Nature">
        <title>rRNA introns, odd ribosomes, and small enigmatic genomes across a large radiation of phyla.</title>
        <authorList>
            <person name="Brown C.T."/>
            <person name="Hug L.A."/>
            <person name="Thomas B.C."/>
            <person name="Sharon I."/>
            <person name="Castelle C.J."/>
            <person name="Singh A."/>
            <person name="Wilkins M.J."/>
            <person name="Williams K.H."/>
            <person name="Banfield J.F."/>
        </authorList>
    </citation>
    <scope>NUCLEOTIDE SEQUENCE [LARGE SCALE GENOMIC DNA]</scope>
</reference>
<proteinExistence type="predicted"/>
<protein>
    <recommendedName>
        <fullName evidence="4">DUF4352 domain-containing protein</fullName>
    </recommendedName>
</protein>
<evidence type="ECO:0008006" key="4">
    <source>
        <dbReference type="Google" id="ProtNLM"/>
    </source>
</evidence>
<sequence>MLTARIPSIRLSKKYLFIGLGILAAGSLIFLGTRPGLLKNSQDNFSLTAPIPNKSLQIAEPTAKTSLNKEFSFPINDSQGKQVGTLKYNIEGAEVRKEIVVKGQKATAVAGRIFLIFNLRLINEGQQKIQVNTRDFLRISANGGQEWLAPDIHNDPVEAQPISTKYTRLGFPVNEGQKNFQVQVGEINGEKTTFDLQF</sequence>
<organism evidence="2 3">
    <name type="scientific">Candidatus Daviesbacteria bacterium GW2011_GWA2_40_9</name>
    <dbReference type="NCBI Taxonomy" id="1618424"/>
    <lineage>
        <taxon>Bacteria</taxon>
        <taxon>Candidatus Daviesiibacteriota</taxon>
    </lineage>
</organism>
<evidence type="ECO:0000313" key="2">
    <source>
        <dbReference type="EMBL" id="KKR82670.1"/>
    </source>
</evidence>